<dbReference type="EMBL" id="JMSN01000009">
    <property type="protein sequence ID" value="KDN52542.1"/>
    <property type="molecule type" value="Genomic_DNA"/>
</dbReference>
<dbReference type="HOGENOM" id="CLU_1653369_0_0_1"/>
<dbReference type="InParanoid" id="A0A066WF04"/>
<proteinExistence type="predicted"/>
<dbReference type="GeneID" id="25261944"/>
<dbReference type="RefSeq" id="XP_013245381.1">
    <property type="nucleotide sequence ID" value="XM_013389927.1"/>
</dbReference>
<reference evidence="1 2" key="1">
    <citation type="submission" date="2014-05" db="EMBL/GenBank/DDBJ databases">
        <title>Draft genome sequence of a rare smut relative, Tilletiaria anomala UBC 951.</title>
        <authorList>
            <consortium name="DOE Joint Genome Institute"/>
            <person name="Toome M."/>
            <person name="Kuo A."/>
            <person name="Henrissat B."/>
            <person name="Lipzen A."/>
            <person name="Tritt A."/>
            <person name="Yoshinaga Y."/>
            <person name="Zane M."/>
            <person name="Barry K."/>
            <person name="Grigoriev I.V."/>
            <person name="Spatafora J.W."/>
            <person name="Aimea M.C."/>
        </authorList>
    </citation>
    <scope>NUCLEOTIDE SEQUENCE [LARGE SCALE GENOMIC DNA]</scope>
    <source>
        <strain evidence="1 2">UBC 951</strain>
    </source>
</reference>
<comment type="caution">
    <text evidence="1">The sequence shown here is derived from an EMBL/GenBank/DDBJ whole genome shotgun (WGS) entry which is preliminary data.</text>
</comment>
<dbReference type="AlphaFoldDB" id="A0A066WF04"/>
<gene>
    <name evidence="1" type="ORF">K437DRAFT_186658</name>
</gene>
<dbReference type="PROSITE" id="PS51257">
    <property type="entry name" value="PROKAR_LIPOPROTEIN"/>
    <property type="match status" value="1"/>
</dbReference>
<evidence type="ECO:0000313" key="1">
    <source>
        <dbReference type="EMBL" id="KDN52542.1"/>
    </source>
</evidence>
<accession>A0A066WF04</accession>
<protein>
    <submittedName>
        <fullName evidence="1">Uncharacterized protein</fullName>
    </submittedName>
</protein>
<organism evidence="1 2">
    <name type="scientific">Tilletiaria anomala (strain ATCC 24038 / CBS 436.72 / UBC 951)</name>
    <dbReference type="NCBI Taxonomy" id="1037660"/>
    <lineage>
        <taxon>Eukaryota</taxon>
        <taxon>Fungi</taxon>
        <taxon>Dikarya</taxon>
        <taxon>Basidiomycota</taxon>
        <taxon>Ustilaginomycotina</taxon>
        <taxon>Exobasidiomycetes</taxon>
        <taxon>Georgefischeriales</taxon>
        <taxon>Tilletiariaceae</taxon>
        <taxon>Tilletiaria</taxon>
    </lineage>
</organism>
<name>A0A066WF04_TILAU</name>
<dbReference type="Proteomes" id="UP000027361">
    <property type="component" value="Unassembled WGS sequence"/>
</dbReference>
<sequence length="160" mass="17442">MEAALREPTKHTHHAALHLAVSVVAGCVKDFRFACLAVRARISGPQVTVQDGGLDLRGKKGRQEQRVNLAAKLGPQSDKKQVSDALDPVGNAAVSPEYRPRCFPHVVLFSFTIPNTMIAFQTPNACKPHDEPVDFSISTECRPIKAKLSRFTGSVLVYGH</sequence>
<evidence type="ECO:0000313" key="2">
    <source>
        <dbReference type="Proteomes" id="UP000027361"/>
    </source>
</evidence>
<keyword evidence="2" id="KW-1185">Reference proteome</keyword>